<organism evidence="1">
    <name type="scientific">uncultured Caudovirales phage</name>
    <dbReference type="NCBI Taxonomy" id="2100421"/>
    <lineage>
        <taxon>Viruses</taxon>
        <taxon>Duplodnaviria</taxon>
        <taxon>Heunggongvirae</taxon>
        <taxon>Uroviricota</taxon>
        <taxon>Caudoviricetes</taxon>
        <taxon>Peduoviridae</taxon>
        <taxon>Maltschvirus</taxon>
        <taxon>Maltschvirus maltsch</taxon>
    </lineage>
</organism>
<sequence>MSLVNPNIALSTRGVELQDPLAQYGRVMAIQQAGNQNALAQYQLGAAQRGEARDIARTNALAGAGSNETAVANALLKSGDIAGYSAFVKAIEDRKTQKLTQQKTQGEISAQPLAMQKAENELFDTSMKQIRNSWGSVRTPEDAMAIHDATHRDPVINKRLQAFGITEQMGRQQILDAARDPASFASFVQKAQLGAEKFMEMNRPTTQVVDQSGQRQVIQIPGLGGTPTTVGTYADVPLPATVEAQKSRIAKSGAPNITIPVSTEKKYGERFGGLIADQDAAKLSAAENAPNAAATADRVMDLISTGKVITGTGANARLQLAKALNLAGGTDSEKIRNTEVLVSSLAETTLGAIKSSNLGAGQGFTNADRDFLEKAKAGQLSYDAKSLTELARLSRLAAEKSADSWNTRVKQIPASALEGTGISSQPVIVPKRSIMKNSGQKGAASTGAPAGVDPNIWQYMTPEERNLWPK</sequence>
<protein>
    <submittedName>
        <fullName evidence="1">Uncharacterized protein</fullName>
    </submittedName>
</protein>
<accession>A0A6J7WXQ4</accession>
<reference evidence="1" key="1">
    <citation type="submission" date="2020-05" db="EMBL/GenBank/DDBJ databases">
        <authorList>
            <person name="Chiriac C."/>
            <person name="Salcher M."/>
            <person name="Ghai R."/>
            <person name="Kavagutti S V."/>
        </authorList>
    </citation>
    <scope>NUCLEOTIDE SEQUENCE</scope>
</reference>
<gene>
    <name evidence="1" type="ORF">UFOVP372_34</name>
</gene>
<evidence type="ECO:0000313" key="1">
    <source>
        <dbReference type="EMBL" id="CAB5222829.1"/>
    </source>
</evidence>
<name>A0A6J7WXQ4_9CAUD</name>
<proteinExistence type="predicted"/>
<dbReference type="EMBL" id="LR798302">
    <property type="protein sequence ID" value="CAB5222829.1"/>
    <property type="molecule type" value="Genomic_DNA"/>
</dbReference>